<dbReference type="HOGENOM" id="CLU_049894_10_3_1"/>
<name>R7T8K7_CAPTE</name>
<proteinExistence type="predicted"/>
<accession>R7T8K7</accession>
<sequence>CPSEVWVKRGSHCHLASCNTGDMQHAREQCSSFGATVASVHDVNEELFVEWLAMSEQSIDGISCGVNGSMYLGLTSNGIGWVWDDDSTFDFNNWGTGEPSDDSDSRCVVLVTPEKVWNDVPCNITAGYICKLNV</sequence>
<evidence type="ECO:0000313" key="5">
    <source>
        <dbReference type="Proteomes" id="UP000014760"/>
    </source>
</evidence>
<dbReference type="AlphaFoldDB" id="R7T8K7"/>
<feature type="non-terminal residue" evidence="3">
    <location>
        <position position="134"/>
    </location>
</feature>
<organism evidence="3">
    <name type="scientific">Capitella teleta</name>
    <name type="common">Polychaete worm</name>
    <dbReference type="NCBI Taxonomy" id="283909"/>
    <lineage>
        <taxon>Eukaryota</taxon>
        <taxon>Metazoa</taxon>
        <taxon>Spiralia</taxon>
        <taxon>Lophotrochozoa</taxon>
        <taxon>Annelida</taxon>
        <taxon>Polychaeta</taxon>
        <taxon>Sedentaria</taxon>
        <taxon>Scolecida</taxon>
        <taxon>Capitellidae</taxon>
        <taxon>Capitella</taxon>
    </lineage>
</organism>
<protein>
    <recommendedName>
        <fullName evidence="2">C-type lectin domain-containing protein</fullName>
    </recommendedName>
</protein>
<dbReference type="EnsemblMetazoa" id="CapteT78188">
    <property type="protein sequence ID" value="CapteP78188"/>
    <property type="gene ID" value="CapteG78188"/>
</dbReference>
<dbReference type="Pfam" id="PF00059">
    <property type="entry name" value="Lectin_C"/>
    <property type="match status" value="1"/>
</dbReference>
<dbReference type="OMA" id="ENSWIVG"/>
<evidence type="ECO:0000259" key="2">
    <source>
        <dbReference type="PROSITE" id="PS50041"/>
    </source>
</evidence>
<feature type="non-terminal residue" evidence="3">
    <location>
        <position position="1"/>
    </location>
</feature>
<dbReference type="Gene3D" id="3.10.100.10">
    <property type="entry name" value="Mannose-Binding Protein A, subunit A"/>
    <property type="match status" value="1"/>
</dbReference>
<keyword evidence="5" id="KW-1185">Reference proteome</keyword>
<evidence type="ECO:0000313" key="4">
    <source>
        <dbReference type="EnsemblMetazoa" id="CapteP78188"/>
    </source>
</evidence>
<dbReference type="InterPro" id="IPR016186">
    <property type="entry name" value="C-type_lectin-like/link_sf"/>
</dbReference>
<reference evidence="3 5" key="2">
    <citation type="journal article" date="2013" name="Nature">
        <title>Insights into bilaterian evolution from three spiralian genomes.</title>
        <authorList>
            <person name="Simakov O."/>
            <person name="Marletaz F."/>
            <person name="Cho S.J."/>
            <person name="Edsinger-Gonzales E."/>
            <person name="Havlak P."/>
            <person name="Hellsten U."/>
            <person name="Kuo D.H."/>
            <person name="Larsson T."/>
            <person name="Lv J."/>
            <person name="Arendt D."/>
            <person name="Savage R."/>
            <person name="Osoegawa K."/>
            <person name="de Jong P."/>
            <person name="Grimwood J."/>
            <person name="Chapman J.A."/>
            <person name="Shapiro H."/>
            <person name="Aerts A."/>
            <person name="Otillar R.P."/>
            <person name="Terry A.Y."/>
            <person name="Boore J.L."/>
            <person name="Grigoriev I.V."/>
            <person name="Lindberg D.R."/>
            <person name="Seaver E.C."/>
            <person name="Weisblat D.A."/>
            <person name="Putnam N.H."/>
            <person name="Rokhsar D.S."/>
        </authorList>
    </citation>
    <scope>NUCLEOTIDE SEQUENCE</scope>
    <source>
        <strain evidence="3 5">I ESC-2004</strain>
    </source>
</reference>
<dbReference type="InterPro" id="IPR050111">
    <property type="entry name" value="C-type_lectin/snaclec_domain"/>
</dbReference>
<dbReference type="SUPFAM" id="SSF56436">
    <property type="entry name" value="C-type lectin-like"/>
    <property type="match status" value="1"/>
</dbReference>
<dbReference type="PANTHER" id="PTHR22803">
    <property type="entry name" value="MANNOSE, PHOSPHOLIPASE, LECTIN RECEPTOR RELATED"/>
    <property type="match status" value="1"/>
</dbReference>
<gene>
    <name evidence="3" type="ORF">CAPTEDRAFT_78188</name>
</gene>
<dbReference type="InterPro" id="IPR001304">
    <property type="entry name" value="C-type_lectin-like"/>
</dbReference>
<reference evidence="4" key="3">
    <citation type="submission" date="2015-06" db="UniProtKB">
        <authorList>
            <consortium name="EnsemblMetazoa"/>
        </authorList>
    </citation>
    <scope>IDENTIFICATION</scope>
</reference>
<reference evidence="5" key="1">
    <citation type="submission" date="2012-12" db="EMBL/GenBank/DDBJ databases">
        <authorList>
            <person name="Hellsten U."/>
            <person name="Grimwood J."/>
            <person name="Chapman J.A."/>
            <person name="Shapiro H."/>
            <person name="Aerts A."/>
            <person name="Otillar R.P."/>
            <person name="Terry A.Y."/>
            <person name="Boore J.L."/>
            <person name="Simakov O."/>
            <person name="Marletaz F."/>
            <person name="Cho S.-J."/>
            <person name="Edsinger-Gonzales E."/>
            <person name="Havlak P."/>
            <person name="Kuo D.-H."/>
            <person name="Larsson T."/>
            <person name="Lv J."/>
            <person name="Arendt D."/>
            <person name="Savage R."/>
            <person name="Osoegawa K."/>
            <person name="de Jong P."/>
            <person name="Lindberg D.R."/>
            <person name="Seaver E.C."/>
            <person name="Weisblat D.A."/>
            <person name="Putnam N.H."/>
            <person name="Grigoriev I.V."/>
            <person name="Rokhsar D.S."/>
        </authorList>
    </citation>
    <scope>NUCLEOTIDE SEQUENCE</scope>
    <source>
        <strain evidence="5">I ESC-2004</strain>
    </source>
</reference>
<dbReference type="PROSITE" id="PS50041">
    <property type="entry name" value="C_TYPE_LECTIN_2"/>
    <property type="match status" value="1"/>
</dbReference>
<dbReference type="EMBL" id="KB312172">
    <property type="protein sequence ID" value="ELT87725.1"/>
    <property type="molecule type" value="Genomic_DNA"/>
</dbReference>
<evidence type="ECO:0000313" key="3">
    <source>
        <dbReference type="EMBL" id="ELT87725.1"/>
    </source>
</evidence>
<dbReference type="STRING" id="283909.R7T8K7"/>
<dbReference type="CDD" id="cd00037">
    <property type="entry name" value="CLECT"/>
    <property type="match status" value="1"/>
</dbReference>
<feature type="domain" description="C-type lectin" evidence="2">
    <location>
        <begin position="9"/>
        <end position="131"/>
    </location>
</feature>
<dbReference type="Proteomes" id="UP000014760">
    <property type="component" value="Unassembled WGS sequence"/>
</dbReference>
<evidence type="ECO:0000256" key="1">
    <source>
        <dbReference type="ARBA" id="ARBA00023157"/>
    </source>
</evidence>
<dbReference type="OrthoDB" id="6271941at2759"/>
<dbReference type="PROSITE" id="PS00615">
    <property type="entry name" value="C_TYPE_LECTIN_1"/>
    <property type="match status" value="1"/>
</dbReference>
<dbReference type="InterPro" id="IPR016187">
    <property type="entry name" value="CTDL_fold"/>
</dbReference>
<dbReference type="InterPro" id="IPR018378">
    <property type="entry name" value="C-type_lectin_CS"/>
</dbReference>
<dbReference type="SMART" id="SM00034">
    <property type="entry name" value="CLECT"/>
    <property type="match status" value="1"/>
</dbReference>
<keyword evidence="1" id="KW-1015">Disulfide bond</keyword>
<dbReference type="EMBL" id="AMQN01015721">
    <property type="status" value="NOT_ANNOTATED_CDS"/>
    <property type="molecule type" value="Genomic_DNA"/>
</dbReference>